<evidence type="ECO:0000256" key="4">
    <source>
        <dbReference type="ARBA" id="ARBA00022970"/>
    </source>
</evidence>
<feature type="transmembrane region" description="Helical" evidence="7">
    <location>
        <begin position="427"/>
        <end position="446"/>
    </location>
</feature>
<comment type="caution">
    <text evidence="9">The sequence shown here is derived from an EMBL/GenBank/DDBJ whole genome shotgun (WGS) entry which is preliminary data.</text>
</comment>
<dbReference type="RefSeq" id="WP_132747762.1">
    <property type="nucleotide sequence ID" value="NZ_SLXK01000042.1"/>
</dbReference>
<organism evidence="9 10">
    <name type="scientific">Scopulibacillus darangshiensis</name>
    <dbReference type="NCBI Taxonomy" id="442528"/>
    <lineage>
        <taxon>Bacteria</taxon>
        <taxon>Bacillati</taxon>
        <taxon>Bacillota</taxon>
        <taxon>Bacilli</taxon>
        <taxon>Bacillales</taxon>
        <taxon>Sporolactobacillaceae</taxon>
        <taxon>Scopulibacillus</taxon>
    </lineage>
</organism>
<feature type="transmembrane region" description="Helical" evidence="7">
    <location>
        <begin position="20"/>
        <end position="38"/>
    </location>
</feature>
<feature type="domain" description="Amino acid permease/ SLC12A" evidence="8">
    <location>
        <begin position="16"/>
        <end position="451"/>
    </location>
</feature>
<evidence type="ECO:0000256" key="1">
    <source>
        <dbReference type="ARBA" id="ARBA00004141"/>
    </source>
</evidence>
<comment type="subcellular location">
    <subcellularLocation>
        <location evidence="1">Membrane</location>
        <topology evidence="1">Multi-pass membrane protein</topology>
    </subcellularLocation>
</comment>
<keyword evidence="6 7" id="KW-0472">Membrane</keyword>
<evidence type="ECO:0000256" key="5">
    <source>
        <dbReference type="ARBA" id="ARBA00022989"/>
    </source>
</evidence>
<keyword evidence="3 7" id="KW-0812">Transmembrane</keyword>
<evidence type="ECO:0000256" key="3">
    <source>
        <dbReference type="ARBA" id="ARBA00022692"/>
    </source>
</evidence>
<dbReference type="EMBL" id="SLXK01000042">
    <property type="protein sequence ID" value="TCP21502.1"/>
    <property type="molecule type" value="Genomic_DNA"/>
</dbReference>
<dbReference type="Pfam" id="PF00324">
    <property type="entry name" value="AA_permease"/>
    <property type="match status" value="1"/>
</dbReference>
<evidence type="ECO:0000256" key="7">
    <source>
        <dbReference type="SAM" id="Phobius"/>
    </source>
</evidence>
<dbReference type="InterPro" id="IPR004841">
    <property type="entry name" value="AA-permease/SLC12A_dom"/>
</dbReference>
<evidence type="ECO:0000256" key="2">
    <source>
        <dbReference type="ARBA" id="ARBA00022448"/>
    </source>
</evidence>
<proteinExistence type="predicted"/>
<accession>A0A4R2NJI9</accession>
<gene>
    <name evidence="9" type="ORF">EV207_14223</name>
</gene>
<feature type="transmembrane region" description="Helical" evidence="7">
    <location>
        <begin position="155"/>
        <end position="177"/>
    </location>
</feature>
<feature type="transmembrane region" description="Helical" evidence="7">
    <location>
        <begin position="44"/>
        <end position="63"/>
    </location>
</feature>
<sequence>MATRKSGLQQGLKTRHITMISIGGVIGSGLYVGTGTIINDTGPAAIISYLLATIMVVLVMRMLGEMAVLNPDSGSFSTYAQQSIGPWAGYTIGWLYWFNWIIIIVIESTILGAMVHGWVPSIPTWIASLCFPIIMMITNIFSVKSYGEFEYWLAFIKVATIIAFLCIGAAMILGIMPGVKSPGLTNFNSYGGFFPHGILPVFLSIVFITFSISGSEVAAIAAGESENPEKNIIKAINSVVWRLLIFFVGSSIIIVFLLPKSESGLFKAPYASIFNMAGLPIAGQFMNIVIFVSLLSILNTGMYTSSRILYSLSNKGDAPKPLSKVNKRGAPIAAILASVAAVYIITLLKLVVADKIFVILASSSGGVTMIMYIFIAVSHLRSRKKIERENPGLLKVKMWLFPYLTYVTIIMLFAIFVAQAFIPSMRLQFFLTFGITVLVLVSYFLLHRRRTKSNSVLYERRTDA</sequence>
<evidence type="ECO:0000256" key="6">
    <source>
        <dbReference type="ARBA" id="ARBA00023136"/>
    </source>
</evidence>
<dbReference type="Proteomes" id="UP000295416">
    <property type="component" value="Unassembled WGS sequence"/>
</dbReference>
<dbReference type="GO" id="GO:0016020">
    <property type="term" value="C:membrane"/>
    <property type="evidence" value="ECO:0007669"/>
    <property type="project" value="UniProtKB-SubCell"/>
</dbReference>
<feature type="transmembrane region" description="Helical" evidence="7">
    <location>
        <begin position="398"/>
        <end position="421"/>
    </location>
</feature>
<feature type="transmembrane region" description="Helical" evidence="7">
    <location>
        <begin position="125"/>
        <end position="143"/>
    </location>
</feature>
<dbReference type="OrthoDB" id="9780162at2"/>
<name>A0A4R2NJI9_9BACL</name>
<dbReference type="GO" id="GO:0055085">
    <property type="term" value="P:transmembrane transport"/>
    <property type="evidence" value="ECO:0007669"/>
    <property type="project" value="InterPro"/>
</dbReference>
<feature type="transmembrane region" description="Helical" evidence="7">
    <location>
        <begin position="356"/>
        <end position="377"/>
    </location>
</feature>
<keyword evidence="10" id="KW-1185">Reference proteome</keyword>
<dbReference type="PANTHER" id="PTHR43495:SF5">
    <property type="entry name" value="GAMMA-AMINOBUTYRIC ACID PERMEASE"/>
    <property type="match status" value="1"/>
</dbReference>
<keyword evidence="4" id="KW-0029">Amino-acid transport</keyword>
<reference evidence="9 10" key="1">
    <citation type="submission" date="2019-03" db="EMBL/GenBank/DDBJ databases">
        <title>Genomic Encyclopedia of Type Strains, Phase IV (KMG-IV): sequencing the most valuable type-strain genomes for metagenomic binning, comparative biology and taxonomic classification.</title>
        <authorList>
            <person name="Goeker M."/>
        </authorList>
    </citation>
    <scope>NUCLEOTIDE SEQUENCE [LARGE SCALE GENOMIC DNA]</scope>
    <source>
        <strain evidence="9 10">DSM 19377</strain>
    </source>
</reference>
<evidence type="ECO:0000313" key="9">
    <source>
        <dbReference type="EMBL" id="TCP21502.1"/>
    </source>
</evidence>
<keyword evidence="2" id="KW-0813">Transport</keyword>
<feature type="transmembrane region" description="Helical" evidence="7">
    <location>
        <begin position="330"/>
        <end position="350"/>
    </location>
</feature>
<feature type="transmembrane region" description="Helical" evidence="7">
    <location>
        <begin position="94"/>
        <end position="119"/>
    </location>
</feature>
<dbReference type="GO" id="GO:0006865">
    <property type="term" value="P:amino acid transport"/>
    <property type="evidence" value="ECO:0007669"/>
    <property type="project" value="UniProtKB-KW"/>
</dbReference>
<feature type="transmembrane region" description="Helical" evidence="7">
    <location>
        <begin position="278"/>
        <end position="298"/>
    </location>
</feature>
<feature type="transmembrane region" description="Helical" evidence="7">
    <location>
        <begin position="197"/>
        <end position="218"/>
    </location>
</feature>
<dbReference type="Gene3D" id="1.20.1740.10">
    <property type="entry name" value="Amino acid/polyamine transporter I"/>
    <property type="match status" value="1"/>
</dbReference>
<dbReference type="InterPro" id="IPR004840">
    <property type="entry name" value="Amino_acid_permease_CS"/>
</dbReference>
<dbReference type="PROSITE" id="PS00218">
    <property type="entry name" value="AMINO_ACID_PERMEASE_1"/>
    <property type="match status" value="1"/>
</dbReference>
<protein>
    <submittedName>
        <fullName evidence="9">Gamma-aminobutyrate:proton symporter (AAT family)</fullName>
    </submittedName>
</protein>
<keyword evidence="5 7" id="KW-1133">Transmembrane helix</keyword>
<feature type="transmembrane region" description="Helical" evidence="7">
    <location>
        <begin position="239"/>
        <end position="258"/>
    </location>
</feature>
<dbReference type="AlphaFoldDB" id="A0A4R2NJI9"/>
<dbReference type="PIRSF" id="PIRSF006060">
    <property type="entry name" value="AA_transporter"/>
    <property type="match status" value="1"/>
</dbReference>
<dbReference type="FunFam" id="1.20.1740.10:FF:000001">
    <property type="entry name" value="Amino acid permease"/>
    <property type="match status" value="1"/>
</dbReference>
<evidence type="ECO:0000313" key="10">
    <source>
        <dbReference type="Proteomes" id="UP000295416"/>
    </source>
</evidence>
<dbReference type="PANTHER" id="PTHR43495">
    <property type="entry name" value="GABA PERMEASE"/>
    <property type="match status" value="1"/>
</dbReference>
<evidence type="ECO:0000259" key="8">
    <source>
        <dbReference type="Pfam" id="PF00324"/>
    </source>
</evidence>